<evidence type="ECO:0000259" key="5">
    <source>
        <dbReference type="PROSITE" id="PS50893"/>
    </source>
</evidence>
<dbReference type="Proteomes" id="UP000295388">
    <property type="component" value="Unassembled WGS sequence"/>
</dbReference>
<feature type="domain" description="ABC transporter" evidence="5">
    <location>
        <begin position="29"/>
        <end position="256"/>
    </location>
</feature>
<dbReference type="SUPFAM" id="SSF52540">
    <property type="entry name" value="P-loop containing nucleoside triphosphate hydrolases"/>
    <property type="match status" value="1"/>
</dbReference>
<dbReference type="InterPro" id="IPR017911">
    <property type="entry name" value="MacB-like_ATP-bd"/>
</dbReference>
<organism evidence="6 7">
    <name type="scientific">Kribbella caucasensis</name>
    <dbReference type="NCBI Taxonomy" id="2512215"/>
    <lineage>
        <taxon>Bacteria</taxon>
        <taxon>Bacillati</taxon>
        <taxon>Actinomycetota</taxon>
        <taxon>Actinomycetes</taxon>
        <taxon>Propionibacteriales</taxon>
        <taxon>Kribbellaceae</taxon>
        <taxon>Kribbella</taxon>
    </lineage>
</organism>
<evidence type="ECO:0000256" key="1">
    <source>
        <dbReference type="ARBA" id="ARBA00022448"/>
    </source>
</evidence>
<sequence>MPAAVDTGPGGMAESVDPKEREKTVSEAIGLSAVSKTYSTSAGDFTALRAIDLQVASGEFVAVVGRSGSGKTTLLNLLAGIDRATTGTVRVAGTELGKLSESDLASWRGASVGLVFQFFQLLPTLTVLENVMLPMDFAARLTSVERYDRARELLDLVGIVDQADKLPMALSGGQQQRAAIARALANDPPLLLADEPTGNLDSATADAVLRLFAELNAEGRTIVVVTHETDIRSLVSREITIQDGLVVSDVNAAGVIR</sequence>
<evidence type="ECO:0000256" key="3">
    <source>
        <dbReference type="ARBA" id="ARBA00022840"/>
    </source>
</evidence>
<comment type="caution">
    <text evidence="6">The sequence shown here is derived from an EMBL/GenBank/DDBJ whole genome shotgun (WGS) entry which is preliminary data.</text>
</comment>
<dbReference type="GO" id="GO:0005886">
    <property type="term" value="C:plasma membrane"/>
    <property type="evidence" value="ECO:0007669"/>
    <property type="project" value="TreeGrafter"/>
</dbReference>
<dbReference type="PROSITE" id="PS50893">
    <property type="entry name" value="ABC_TRANSPORTER_2"/>
    <property type="match status" value="1"/>
</dbReference>
<keyword evidence="1" id="KW-0813">Transport</keyword>
<dbReference type="InterPro" id="IPR003439">
    <property type="entry name" value="ABC_transporter-like_ATP-bd"/>
</dbReference>
<gene>
    <name evidence="6" type="ORF">EV643_10793</name>
</gene>
<keyword evidence="3 6" id="KW-0067">ATP-binding</keyword>
<dbReference type="EMBL" id="SNWQ01000007">
    <property type="protein sequence ID" value="TDO48464.1"/>
    <property type="molecule type" value="Genomic_DNA"/>
</dbReference>
<dbReference type="SMART" id="SM00382">
    <property type="entry name" value="AAA"/>
    <property type="match status" value="1"/>
</dbReference>
<name>A0A4R6KH69_9ACTN</name>
<feature type="region of interest" description="Disordered" evidence="4">
    <location>
        <begin position="1"/>
        <end position="22"/>
    </location>
</feature>
<evidence type="ECO:0000313" key="6">
    <source>
        <dbReference type="EMBL" id="TDO48464.1"/>
    </source>
</evidence>
<dbReference type="AlphaFoldDB" id="A0A4R6KH69"/>
<dbReference type="GO" id="GO:0098796">
    <property type="term" value="C:membrane protein complex"/>
    <property type="evidence" value="ECO:0007669"/>
    <property type="project" value="UniProtKB-ARBA"/>
</dbReference>
<dbReference type="Pfam" id="PF00005">
    <property type="entry name" value="ABC_tran"/>
    <property type="match status" value="1"/>
</dbReference>
<dbReference type="CDD" id="cd03255">
    <property type="entry name" value="ABC_MJ0796_LolCDE_FtsE"/>
    <property type="match status" value="1"/>
</dbReference>
<proteinExistence type="predicted"/>
<reference evidence="6 7" key="1">
    <citation type="submission" date="2019-03" db="EMBL/GenBank/DDBJ databases">
        <title>Genomic Encyclopedia of Type Strains, Phase III (KMG-III): the genomes of soil and plant-associated and newly described type strains.</title>
        <authorList>
            <person name="Whitman W."/>
        </authorList>
    </citation>
    <scope>NUCLEOTIDE SEQUENCE [LARGE SCALE GENOMIC DNA]</scope>
    <source>
        <strain evidence="6 7">VKM Ac-2527</strain>
    </source>
</reference>
<dbReference type="Gene3D" id="3.40.50.300">
    <property type="entry name" value="P-loop containing nucleotide triphosphate hydrolases"/>
    <property type="match status" value="1"/>
</dbReference>
<keyword evidence="7" id="KW-1185">Reference proteome</keyword>
<protein>
    <submittedName>
        <fullName evidence="6">Putative ABC transport system ATP-binding protein</fullName>
    </submittedName>
</protein>
<evidence type="ECO:0000313" key="7">
    <source>
        <dbReference type="Proteomes" id="UP000295388"/>
    </source>
</evidence>
<accession>A0A4R6KH69</accession>
<dbReference type="PROSITE" id="PS00211">
    <property type="entry name" value="ABC_TRANSPORTER_1"/>
    <property type="match status" value="1"/>
</dbReference>
<dbReference type="PANTHER" id="PTHR24220">
    <property type="entry name" value="IMPORT ATP-BINDING PROTEIN"/>
    <property type="match status" value="1"/>
</dbReference>
<dbReference type="InterPro" id="IPR027417">
    <property type="entry name" value="P-loop_NTPase"/>
</dbReference>
<dbReference type="InterPro" id="IPR015854">
    <property type="entry name" value="ABC_transpr_LolD-like"/>
</dbReference>
<keyword evidence="2" id="KW-0547">Nucleotide-binding</keyword>
<dbReference type="FunFam" id="3.40.50.300:FF:000032">
    <property type="entry name" value="Export ABC transporter ATP-binding protein"/>
    <property type="match status" value="1"/>
</dbReference>
<dbReference type="InterPro" id="IPR003593">
    <property type="entry name" value="AAA+_ATPase"/>
</dbReference>
<dbReference type="InterPro" id="IPR017871">
    <property type="entry name" value="ABC_transporter-like_CS"/>
</dbReference>
<dbReference type="GO" id="GO:0005524">
    <property type="term" value="F:ATP binding"/>
    <property type="evidence" value="ECO:0007669"/>
    <property type="project" value="UniProtKB-KW"/>
</dbReference>
<evidence type="ECO:0000256" key="4">
    <source>
        <dbReference type="SAM" id="MobiDB-lite"/>
    </source>
</evidence>
<evidence type="ECO:0000256" key="2">
    <source>
        <dbReference type="ARBA" id="ARBA00022741"/>
    </source>
</evidence>
<dbReference type="GO" id="GO:0022857">
    <property type="term" value="F:transmembrane transporter activity"/>
    <property type="evidence" value="ECO:0007669"/>
    <property type="project" value="TreeGrafter"/>
</dbReference>
<dbReference type="GO" id="GO:0016887">
    <property type="term" value="F:ATP hydrolysis activity"/>
    <property type="evidence" value="ECO:0007669"/>
    <property type="project" value="InterPro"/>
</dbReference>